<protein>
    <submittedName>
        <fullName evidence="8">Uncharacterized protein</fullName>
    </submittedName>
</protein>
<comment type="similarity">
    <text evidence="2">Belongs to the UPF0410 family.</text>
</comment>
<dbReference type="GeneID" id="92858711"/>
<evidence type="ECO:0000313" key="8">
    <source>
        <dbReference type="EMBL" id="TWL30725.1"/>
    </source>
</evidence>
<accession>A0A1Y0YDG1</accession>
<dbReference type="PANTHER" id="PTHR33884:SF3">
    <property type="entry name" value="UPF0410 PROTEIN YMGE"/>
    <property type="match status" value="1"/>
</dbReference>
<evidence type="ECO:0000313" key="9">
    <source>
        <dbReference type="Proteomes" id="UP000435910"/>
    </source>
</evidence>
<dbReference type="RefSeq" id="WP_003178661.1">
    <property type="nucleotide sequence ID" value="NZ_BEXU01000034.1"/>
</dbReference>
<dbReference type="GO" id="GO:0005886">
    <property type="term" value="C:plasma membrane"/>
    <property type="evidence" value="ECO:0007669"/>
    <property type="project" value="UniProtKB-SubCell"/>
</dbReference>
<evidence type="ECO:0000256" key="4">
    <source>
        <dbReference type="ARBA" id="ARBA00022692"/>
    </source>
</evidence>
<dbReference type="AlphaFoldDB" id="A0A1Y0YDG1"/>
<feature type="transmembrane region" description="Helical" evidence="7">
    <location>
        <begin position="6"/>
        <end position="23"/>
    </location>
</feature>
<evidence type="ECO:0000256" key="1">
    <source>
        <dbReference type="ARBA" id="ARBA00004651"/>
    </source>
</evidence>
<organism evidence="8 9">
    <name type="scientific">Bacillus licheniformis</name>
    <dbReference type="NCBI Taxonomy" id="1402"/>
    <lineage>
        <taxon>Bacteria</taxon>
        <taxon>Bacillati</taxon>
        <taxon>Bacillota</taxon>
        <taxon>Bacilli</taxon>
        <taxon>Bacillales</taxon>
        <taxon>Bacillaceae</taxon>
        <taxon>Bacillus</taxon>
    </lineage>
</organism>
<evidence type="ECO:0000256" key="6">
    <source>
        <dbReference type="ARBA" id="ARBA00023136"/>
    </source>
</evidence>
<keyword evidence="5 7" id="KW-1133">Transmembrane helix</keyword>
<dbReference type="EMBL" id="NILC01000014">
    <property type="protein sequence ID" value="TWL30725.1"/>
    <property type="molecule type" value="Genomic_DNA"/>
</dbReference>
<proteinExistence type="inferred from homology"/>
<feature type="transmembrane region" description="Helical" evidence="7">
    <location>
        <begin position="30"/>
        <end position="48"/>
    </location>
</feature>
<dbReference type="Proteomes" id="UP000435910">
    <property type="component" value="Unassembled WGS sequence"/>
</dbReference>
<keyword evidence="3" id="KW-1003">Cell membrane</keyword>
<sequence>MFGFIWSLIIGGILGWLAGLIIRRDVPGGIIGNIIAGFIGSWLGSMILGRWGPVVGGFNIIPALIGAIILIFIVSLVMRSMGGRNRNAQ</sequence>
<comment type="caution">
    <text evidence="8">The sequence shown here is derived from an EMBL/GenBank/DDBJ whole genome shotgun (WGS) entry which is preliminary data.</text>
</comment>
<evidence type="ECO:0000256" key="2">
    <source>
        <dbReference type="ARBA" id="ARBA00011006"/>
    </source>
</evidence>
<name>A0A1Y0YDG1_BACLI</name>
<keyword evidence="6 7" id="KW-0472">Membrane</keyword>
<dbReference type="Pfam" id="PF04226">
    <property type="entry name" value="Transgly_assoc"/>
    <property type="match status" value="1"/>
</dbReference>
<evidence type="ECO:0000256" key="5">
    <source>
        <dbReference type="ARBA" id="ARBA00022989"/>
    </source>
</evidence>
<feature type="transmembrane region" description="Helical" evidence="7">
    <location>
        <begin position="60"/>
        <end position="78"/>
    </location>
</feature>
<comment type="subcellular location">
    <subcellularLocation>
        <location evidence="1">Cell membrane</location>
        <topology evidence="1">Multi-pass membrane protein</topology>
    </subcellularLocation>
</comment>
<gene>
    <name evidence="8" type="ORF">CHCC16736_1759</name>
</gene>
<dbReference type="PANTHER" id="PTHR33884">
    <property type="entry name" value="UPF0410 PROTEIN YMGE"/>
    <property type="match status" value="1"/>
</dbReference>
<reference evidence="8 9" key="1">
    <citation type="submission" date="2019-06" db="EMBL/GenBank/DDBJ databases">
        <title>Genome sequence analysis of &gt;100 Bacillus licheniformis strains suggests intrinsic resistance to this species.</title>
        <authorList>
            <person name="Wels M."/>
            <person name="Siezen R.J."/>
            <person name="Johansen E."/>
            <person name="Stuer-Lauridsen B."/>
            <person name="Bjerre K."/>
            <person name="Nielsen B.K.K."/>
        </authorList>
    </citation>
    <scope>NUCLEOTIDE SEQUENCE [LARGE SCALE GENOMIC DNA]</scope>
    <source>
        <strain evidence="8 9">BAC-16736</strain>
    </source>
</reference>
<dbReference type="OMA" id="ASMGWIA"/>
<dbReference type="InterPro" id="IPR007341">
    <property type="entry name" value="Transgly_assoc"/>
</dbReference>
<keyword evidence="4 7" id="KW-0812">Transmembrane</keyword>
<evidence type="ECO:0000256" key="3">
    <source>
        <dbReference type="ARBA" id="ARBA00022475"/>
    </source>
</evidence>
<evidence type="ECO:0000256" key="7">
    <source>
        <dbReference type="SAM" id="Phobius"/>
    </source>
</evidence>